<protein>
    <recommendedName>
        <fullName evidence="2">HTH luxR-type domain-containing protein</fullName>
    </recommendedName>
</protein>
<dbReference type="PANTHER" id="PTHR47691:SF3">
    <property type="entry name" value="HTH-TYPE TRANSCRIPTIONAL REGULATOR RV0890C-RELATED"/>
    <property type="match status" value="1"/>
</dbReference>
<dbReference type="SUPFAM" id="SSF52540">
    <property type="entry name" value="P-loop containing nucleoside triphosphate hydrolases"/>
    <property type="match status" value="1"/>
</dbReference>
<dbReference type="PROSITE" id="PS50043">
    <property type="entry name" value="HTH_LUXR_2"/>
    <property type="match status" value="1"/>
</dbReference>
<dbReference type="InterPro" id="IPR016032">
    <property type="entry name" value="Sig_transdc_resp-reg_C-effctor"/>
</dbReference>
<dbReference type="PRINTS" id="PR00038">
    <property type="entry name" value="HTHLUXR"/>
</dbReference>
<feature type="domain" description="HTH luxR-type" evidence="2">
    <location>
        <begin position="652"/>
        <end position="717"/>
    </location>
</feature>
<dbReference type="SUPFAM" id="SSF46894">
    <property type="entry name" value="C-terminal effector domain of the bipartite response regulators"/>
    <property type="match status" value="1"/>
</dbReference>
<name>A0ABQ2GDA2_9DEIO</name>
<proteinExistence type="predicted"/>
<dbReference type="InterPro" id="IPR027417">
    <property type="entry name" value="P-loop_NTPase"/>
</dbReference>
<evidence type="ECO:0000256" key="1">
    <source>
        <dbReference type="SAM" id="MobiDB-lite"/>
    </source>
</evidence>
<dbReference type="Proteomes" id="UP000639973">
    <property type="component" value="Unassembled WGS sequence"/>
</dbReference>
<dbReference type="Gene3D" id="1.10.10.10">
    <property type="entry name" value="Winged helix-like DNA-binding domain superfamily/Winged helix DNA-binding domain"/>
    <property type="match status" value="1"/>
</dbReference>
<dbReference type="InterPro" id="IPR000792">
    <property type="entry name" value="Tscrpt_reg_LuxR_C"/>
</dbReference>
<dbReference type="CDD" id="cd06170">
    <property type="entry name" value="LuxR_C_like"/>
    <property type="match status" value="1"/>
</dbReference>
<evidence type="ECO:0000313" key="3">
    <source>
        <dbReference type="EMBL" id="GGL87943.1"/>
    </source>
</evidence>
<reference evidence="4" key="1">
    <citation type="journal article" date="2019" name="Int. J. Syst. Evol. Microbiol.">
        <title>The Global Catalogue of Microorganisms (GCM) 10K type strain sequencing project: providing services to taxonomists for standard genome sequencing and annotation.</title>
        <authorList>
            <consortium name="The Broad Institute Genomics Platform"/>
            <consortium name="The Broad Institute Genome Sequencing Center for Infectious Disease"/>
            <person name="Wu L."/>
            <person name="Ma J."/>
        </authorList>
    </citation>
    <scope>NUCLEOTIDE SEQUENCE [LARGE SCALE GENOMIC DNA]</scope>
    <source>
        <strain evidence="4">JCM 15442</strain>
    </source>
</reference>
<keyword evidence="4" id="KW-1185">Reference proteome</keyword>
<feature type="region of interest" description="Disordered" evidence="1">
    <location>
        <begin position="632"/>
        <end position="657"/>
    </location>
</feature>
<accession>A0ABQ2GDA2</accession>
<dbReference type="EMBL" id="BMOL01000014">
    <property type="protein sequence ID" value="GGL87943.1"/>
    <property type="molecule type" value="Genomic_DNA"/>
</dbReference>
<organism evidence="3 4">
    <name type="scientific">Deinococcus aerolatus</name>
    <dbReference type="NCBI Taxonomy" id="522487"/>
    <lineage>
        <taxon>Bacteria</taxon>
        <taxon>Thermotogati</taxon>
        <taxon>Deinococcota</taxon>
        <taxon>Deinococci</taxon>
        <taxon>Deinococcales</taxon>
        <taxon>Deinococcaceae</taxon>
        <taxon>Deinococcus</taxon>
    </lineage>
</organism>
<evidence type="ECO:0000313" key="4">
    <source>
        <dbReference type="Proteomes" id="UP000639973"/>
    </source>
</evidence>
<dbReference type="SMART" id="SM00421">
    <property type="entry name" value="HTH_LUXR"/>
    <property type="match status" value="1"/>
</dbReference>
<dbReference type="PANTHER" id="PTHR47691">
    <property type="entry name" value="REGULATOR-RELATED"/>
    <property type="match status" value="1"/>
</dbReference>
<gene>
    <name evidence="3" type="ORF">GCM10010840_27490</name>
</gene>
<dbReference type="InterPro" id="IPR036388">
    <property type="entry name" value="WH-like_DNA-bd_sf"/>
</dbReference>
<comment type="caution">
    <text evidence="3">The sequence shown here is derived from an EMBL/GenBank/DDBJ whole genome shotgun (WGS) entry which is preliminary data.</text>
</comment>
<dbReference type="Pfam" id="PF00196">
    <property type="entry name" value="GerE"/>
    <property type="match status" value="1"/>
</dbReference>
<evidence type="ECO:0000259" key="2">
    <source>
        <dbReference type="PROSITE" id="PS50043"/>
    </source>
</evidence>
<sequence>MQQAGDRVVFVDLATIRDAHQVLDTIAATLPAADRHETALRTIVSAVANRPTLLILDNFEQILDAAGDLPELLAAADTVQVLVTSRTILGLHDEHEYPLEPLSLPVSLERLEDSAAVEMFVHRVQAVQPEFQITPENAREVAALVNALEGVPLAIELAAARLRSYTLTDLLHHLDHPLAFLKADFRDRPERLRSLRATVQWSYDLLGDGDREVFECCAIFEGSFTPEALVAVWQDPAILDRVDALLEHSFLQRQVGSTTRWKMLQPLREHALEKLDVSSTTHTWRDRHARYYLTIAVEALEPHAGFHMIAQQYAPDYPNMREGLTWAIEHQQAEVALRYLPGISRIWIPFGLFQEGLRLSQRALALPAPGLDYLRPHALHAVLECLMGLGLYETFISVARELLEVSQAQGDISEELTGCLAVALGEHWAGRNEDAVRTSHGLIRRCEQLLTVPPEQRPFSVTDGWLRMTIINALNNAVFPLLELGEYEQALHFTEAAEKWGRQSGVPDYISCLGLVQYHMGLYREAAQSLLSNIHYYLEKEFWAELAAQVKEFGLVLAAKDAPKLAVQFFSFTHRLEHGLTGAVGRYITTLFDRVLAELRQNMGDRAYQQAWQEGAYLTPEEMRRKAEAFVQSLQEQHQRENTAPASGGPGAHTPSHGLTAREVEVLALVAQGHPDRRIAKLLGISPATASKHVANVLGKLGMRNRVELARWAMQHELG</sequence>